<comment type="caution">
    <text evidence="3">The sequence shown here is derived from an EMBL/GenBank/DDBJ whole genome shotgun (WGS) entry which is preliminary data.</text>
</comment>
<feature type="domain" description="Transposase DDE" evidence="2">
    <location>
        <begin position="2"/>
        <end position="96"/>
    </location>
</feature>
<dbReference type="Pfam" id="PF13586">
    <property type="entry name" value="DDE_Tnp_1_2"/>
    <property type="match status" value="1"/>
</dbReference>
<evidence type="ECO:0000313" key="3">
    <source>
        <dbReference type="EMBL" id="RQX13711.1"/>
    </source>
</evidence>
<feature type="non-terminal residue" evidence="3">
    <location>
        <position position="1"/>
    </location>
</feature>
<name>A0A3N9XKU0_9ACTN</name>
<dbReference type="RefSeq" id="WP_148096202.1">
    <property type="nucleotide sequence ID" value="NZ_QDGB01000319.1"/>
</dbReference>
<dbReference type="EMBL" id="QDGB01000319">
    <property type="protein sequence ID" value="RQX13711.1"/>
    <property type="molecule type" value="Genomic_DNA"/>
</dbReference>
<organism evidence="3 4">
    <name type="scientific">Micromonospora ureilytica</name>
    <dbReference type="NCBI Taxonomy" id="709868"/>
    <lineage>
        <taxon>Bacteria</taxon>
        <taxon>Bacillati</taxon>
        <taxon>Actinomycetota</taxon>
        <taxon>Actinomycetes</taxon>
        <taxon>Micromonosporales</taxon>
        <taxon>Micromonosporaceae</taxon>
        <taxon>Micromonospora</taxon>
    </lineage>
</organism>
<dbReference type="InterPro" id="IPR025668">
    <property type="entry name" value="Tnp_DDE_dom"/>
</dbReference>
<reference evidence="3 4" key="1">
    <citation type="submission" date="2018-04" db="EMBL/GenBank/DDBJ databases">
        <title>Micromonosporas from Atacama Desert.</title>
        <authorList>
            <person name="Carro L."/>
            <person name="Klenk H.-P."/>
            <person name="Goodfellow M."/>
        </authorList>
    </citation>
    <scope>NUCLEOTIDE SEQUENCE [LARGE SCALE GENOMIC DNA]</scope>
    <source>
        <strain evidence="3 4">LB19</strain>
    </source>
</reference>
<evidence type="ECO:0000313" key="4">
    <source>
        <dbReference type="Proteomes" id="UP000278981"/>
    </source>
</evidence>
<feature type="region of interest" description="Disordered" evidence="1">
    <location>
        <begin position="27"/>
        <end position="48"/>
    </location>
</feature>
<dbReference type="Proteomes" id="UP000278981">
    <property type="component" value="Unassembled WGS sequence"/>
</dbReference>
<evidence type="ECO:0000256" key="1">
    <source>
        <dbReference type="SAM" id="MobiDB-lite"/>
    </source>
</evidence>
<evidence type="ECO:0000259" key="2">
    <source>
        <dbReference type="Pfam" id="PF13586"/>
    </source>
</evidence>
<protein>
    <submittedName>
        <fullName evidence="3">IS5/IS1182 family transposase</fullName>
    </submittedName>
</protein>
<dbReference type="AlphaFoldDB" id="A0A3N9XKU0"/>
<sequence>LVLADKAYTSRGNRAYLRKRGIKACIPSKTDQDAHRKAKGSRGGRPPKFDRDLYRMRHAVENGIARLKRHRGVATRYDKLAVRFQAILTITIICEWL</sequence>
<gene>
    <name evidence="3" type="ORF">DDE19_25185</name>
</gene>
<accession>A0A3N9XKU0</accession>
<proteinExistence type="predicted"/>
<dbReference type="OrthoDB" id="4546548at2"/>